<protein>
    <submittedName>
        <fullName evidence="1">Uncharacterized protein</fullName>
    </submittedName>
</protein>
<sequence>MNSRFFILLDTELPSLKLRNLRRARERCFPPVNRFLPLLLIQYEKRALFYDFTKNATLVVLDVYAHFTPVKQVRDMFIPSSKQIALLSKHFTLSPLDTLTPINKIISLRRCAYRALKILIEIDMCLTQSAEKHLSQTQVELK</sequence>
<dbReference type="KEGG" id="gaw:V144x_52340"/>
<proteinExistence type="predicted"/>
<name>A0A517W381_9PLAN</name>
<dbReference type="Proteomes" id="UP000318704">
    <property type="component" value="Chromosome"/>
</dbReference>
<reference evidence="1 2" key="1">
    <citation type="submission" date="2019-03" db="EMBL/GenBank/DDBJ databases">
        <title>Deep-cultivation of Planctomycetes and their phenomic and genomic characterization uncovers novel biology.</title>
        <authorList>
            <person name="Wiegand S."/>
            <person name="Jogler M."/>
            <person name="Boedeker C."/>
            <person name="Pinto D."/>
            <person name="Vollmers J."/>
            <person name="Rivas-Marin E."/>
            <person name="Kohn T."/>
            <person name="Peeters S.H."/>
            <person name="Heuer A."/>
            <person name="Rast P."/>
            <person name="Oberbeckmann S."/>
            <person name="Bunk B."/>
            <person name="Jeske O."/>
            <person name="Meyerdierks A."/>
            <person name="Storesund J.E."/>
            <person name="Kallscheuer N."/>
            <person name="Luecker S."/>
            <person name="Lage O.M."/>
            <person name="Pohl T."/>
            <person name="Merkel B.J."/>
            <person name="Hornburger P."/>
            <person name="Mueller R.-W."/>
            <person name="Bruemmer F."/>
            <person name="Labrenz M."/>
            <person name="Spormann A.M."/>
            <person name="Op den Camp H."/>
            <person name="Overmann J."/>
            <person name="Amann R."/>
            <person name="Jetten M.S.M."/>
            <person name="Mascher T."/>
            <person name="Medema M.H."/>
            <person name="Devos D.P."/>
            <person name="Kaster A.-K."/>
            <person name="Ovreas L."/>
            <person name="Rohde M."/>
            <person name="Galperin M.Y."/>
            <person name="Jogler C."/>
        </authorList>
    </citation>
    <scope>NUCLEOTIDE SEQUENCE [LARGE SCALE GENOMIC DNA]</scope>
    <source>
        <strain evidence="1 2">V144</strain>
    </source>
</reference>
<organism evidence="1 2">
    <name type="scientific">Gimesia aquarii</name>
    <dbReference type="NCBI Taxonomy" id="2527964"/>
    <lineage>
        <taxon>Bacteria</taxon>
        <taxon>Pseudomonadati</taxon>
        <taxon>Planctomycetota</taxon>
        <taxon>Planctomycetia</taxon>
        <taxon>Planctomycetales</taxon>
        <taxon>Planctomycetaceae</taxon>
        <taxon>Gimesia</taxon>
    </lineage>
</organism>
<evidence type="ECO:0000313" key="1">
    <source>
        <dbReference type="EMBL" id="QDT99721.1"/>
    </source>
</evidence>
<dbReference type="AlphaFoldDB" id="A0A517W381"/>
<gene>
    <name evidence="1" type="ORF">V144x_52340</name>
</gene>
<accession>A0A517W381</accession>
<dbReference type="EMBL" id="CP037920">
    <property type="protein sequence ID" value="QDT99721.1"/>
    <property type="molecule type" value="Genomic_DNA"/>
</dbReference>
<evidence type="ECO:0000313" key="2">
    <source>
        <dbReference type="Proteomes" id="UP000318704"/>
    </source>
</evidence>